<dbReference type="VEuPathDB" id="FungiDB:CLCR_06472"/>
<dbReference type="EMBL" id="LGRB01000020">
    <property type="protein sequence ID" value="OCT45165.1"/>
    <property type="molecule type" value="Genomic_DNA"/>
</dbReference>
<dbReference type="AlphaFoldDB" id="A0A1C1C9H6"/>
<gene>
    <name evidence="1" type="ORF">CLCR_06472</name>
</gene>
<protein>
    <submittedName>
        <fullName evidence="1">Uncharacterized protein</fullName>
    </submittedName>
</protein>
<evidence type="ECO:0000313" key="2">
    <source>
        <dbReference type="Proteomes" id="UP000094526"/>
    </source>
</evidence>
<reference evidence="2" key="1">
    <citation type="submission" date="2015-07" db="EMBL/GenBank/DDBJ databases">
        <authorList>
            <person name="Teixeira M.M."/>
            <person name="Souza R.C."/>
            <person name="Almeida L.G."/>
            <person name="Vicente V.A."/>
            <person name="de Hoog S."/>
            <person name="Bocca A.L."/>
            <person name="de Almeida S.R."/>
            <person name="Vasconcelos A.T."/>
            <person name="Felipe M.S."/>
        </authorList>
    </citation>
    <scope>NUCLEOTIDE SEQUENCE [LARGE SCALE GENOMIC DNA]</scope>
    <source>
        <strain evidence="2">KSF</strain>
    </source>
</reference>
<name>A0A1C1C9H6_9EURO</name>
<keyword evidence="2" id="KW-1185">Reference proteome</keyword>
<proteinExistence type="predicted"/>
<organism evidence="1 2">
    <name type="scientific">Cladophialophora carrionii</name>
    <dbReference type="NCBI Taxonomy" id="86049"/>
    <lineage>
        <taxon>Eukaryota</taxon>
        <taxon>Fungi</taxon>
        <taxon>Dikarya</taxon>
        <taxon>Ascomycota</taxon>
        <taxon>Pezizomycotina</taxon>
        <taxon>Eurotiomycetes</taxon>
        <taxon>Chaetothyriomycetidae</taxon>
        <taxon>Chaetothyriales</taxon>
        <taxon>Herpotrichiellaceae</taxon>
        <taxon>Cladophialophora</taxon>
    </lineage>
</organism>
<accession>A0A1C1C9H6</accession>
<sequence>MVNFQQFVSPDGSSTLGLGRYVDGVDAPRCAFPSPARDTEVLSSSLLLGMGVGELIFMRRAKDNTETIDLETIVGWRQHAYLSDNNITKAAQFMT</sequence>
<evidence type="ECO:0000313" key="1">
    <source>
        <dbReference type="EMBL" id="OCT45165.1"/>
    </source>
</evidence>
<dbReference type="Proteomes" id="UP000094526">
    <property type="component" value="Unassembled WGS sequence"/>
</dbReference>
<comment type="caution">
    <text evidence="1">The sequence shown here is derived from an EMBL/GenBank/DDBJ whole genome shotgun (WGS) entry which is preliminary data.</text>
</comment>